<sequence length="197" mass="22968">MIINLLNGIEFQNSNIFNLEGAATIIFYFTVYSLLGWLLENSYNFFTKREFFKPNFLFGPFKPMYGFTPVLLVYLISPETNWLVVIFLCFMIPTLVEYVTGSLLEKLFNQKWWDYSDAPMQLHGHICVPFSLCWIVLSLICIKWVHPAISSMYGAIEPYWAWVWSAVGLYFLADLVLAIRKHLLQDLITDEPTNPIQ</sequence>
<dbReference type="InterPro" id="IPR010540">
    <property type="entry name" value="CmpB_TMEM229"/>
</dbReference>
<feature type="transmembrane region" description="Helical" evidence="1">
    <location>
        <begin position="159"/>
        <end position="179"/>
    </location>
</feature>
<organism evidence="2 3">
    <name type="scientific">Priestia megaterium</name>
    <name type="common">Bacillus megaterium</name>
    <dbReference type="NCBI Taxonomy" id="1404"/>
    <lineage>
        <taxon>Bacteria</taxon>
        <taxon>Bacillati</taxon>
        <taxon>Bacillota</taxon>
        <taxon>Bacilli</taxon>
        <taxon>Bacillales</taxon>
        <taxon>Bacillaceae</taxon>
        <taxon>Priestia</taxon>
    </lineage>
</organism>
<feature type="transmembrane region" description="Helical" evidence="1">
    <location>
        <begin position="125"/>
        <end position="147"/>
    </location>
</feature>
<dbReference type="AlphaFoldDB" id="A0A6H1PAC9"/>
<evidence type="ECO:0000313" key="2">
    <source>
        <dbReference type="EMBL" id="QIZ10584.1"/>
    </source>
</evidence>
<reference evidence="2 3" key="1">
    <citation type="submission" date="2020-04" db="EMBL/GenBank/DDBJ databases">
        <title>Genome-Wide Identification of 5-Methylcytosine Sites in Bacterial Genomes By High-Throughput Sequencing of MspJI Restriction Fragments.</title>
        <authorList>
            <person name="Wu V."/>
        </authorList>
    </citation>
    <scope>NUCLEOTIDE SEQUENCE [LARGE SCALE GENOMIC DNA]</scope>
    <source>
        <strain evidence="2 3">S2</strain>
    </source>
</reference>
<dbReference type="Proteomes" id="UP000501868">
    <property type="component" value="Chromosome"/>
</dbReference>
<protein>
    <submittedName>
        <fullName evidence="2">Putative ABC transporter permease</fullName>
    </submittedName>
</protein>
<gene>
    <name evidence="2" type="ORF">HFZ78_30880</name>
</gene>
<proteinExistence type="predicted"/>
<keyword evidence="1" id="KW-1133">Transmembrane helix</keyword>
<evidence type="ECO:0000313" key="3">
    <source>
        <dbReference type="Proteomes" id="UP000501868"/>
    </source>
</evidence>
<accession>A0A6H1PAC9</accession>
<feature type="transmembrane region" description="Helical" evidence="1">
    <location>
        <begin position="56"/>
        <end position="76"/>
    </location>
</feature>
<feature type="transmembrane region" description="Helical" evidence="1">
    <location>
        <begin position="16"/>
        <end position="35"/>
    </location>
</feature>
<dbReference type="EMBL" id="CP051128">
    <property type="protein sequence ID" value="QIZ10584.1"/>
    <property type="molecule type" value="Genomic_DNA"/>
</dbReference>
<dbReference type="Pfam" id="PF06541">
    <property type="entry name" value="ABC_trans_CmpB"/>
    <property type="match status" value="1"/>
</dbReference>
<name>A0A6H1PAC9_PRIMG</name>
<reference evidence="2 3" key="2">
    <citation type="submission" date="2020-04" db="EMBL/GenBank/DDBJ databases">
        <authorList>
            <person name="Fomenkov A."/>
            <person name="Anton B.P."/>
            <person name="Roberts R.J."/>
        </authorList>
    </citation>
    <scope>NUCLEOTIDE SEQUENCE [LARGE SCALE GENOMIC DNA]</scope>
    <source>
        <strain evidence="2 3">S2</strain>
    </source>
</reference>
<keyword evidence="1" id="KW-0812">Transmembrane</keyword>
<evidence type="ECO:0000256" key="1">
    <source>
        <dbReference type="SAM" id="Phobius"/>
    </source>
</evidence>
<feature type="transmembrane region" description="Helical" evidence="1">
    <location>
        <begin position="82"/>
        <end position="104"/>
    </location>
</feature>
<keyword evidence="1" id="KW-0472">Membrane</keyword>